<dbReference type="InterPro" id="IPR011990">
    <property type="entry name" value="TPR-like_helical_dom_sf"/>
</dbReference>
<organism evidence="6 7">
    <name type="scientific">Ceratopteris richardii</name>
    <name type="common">Triangle waterfern</name>
    <dbReference type="NCBI Taxonomy" id="49495"/>
    <lineage>
        <taxon>Eukaryota</taxon>
        <taxon>Viridiplantae</taxon>
        <taxon>Streptophyta</taxon>
        <taxon>Embryophyta</taxon>
        <taxon>Tracheophyta</taxon>
        <taxon>Polypodiopsida</taxon>
        <taxon>Polypodiidae</taxon>
        <taxon>Polypodiales</taxon>
        <taxon>Pteridineae</taxon>
        <taxon>Pteridaceae</taxon>
        <taxon>Parkerioideae</taxon>
        <taxon>Ceratopteris</taxon>
    </lineage>
</organism>
<sequence>MGRSGNRKKKSAAKSAPSDSSEEVASESHIVDAKNSVISDRSQAGADPVSVSLGPTSPLPRVEQIAAAFLRRAHELKEEGNRRFQSKDYHGALTQYEQALKLTPPNHPDRAVFHSNRAACLMQIKPIQYDAVVRECNLALDIHPKFSRALFRRARALQALGKLELALRDVQTILQEEPTHQDAIELAKRLRVSIGSQEEAQRDMQGKTSSSANFYAGTSPAALGASVVRGTPSPVVSRGPNLPAKPLVKRKGMKSDQCSSKPFPLDAKQDGVGIVPKQAHCASQPENKEIPTELSCYTVMSKHSALRSFTSDKSEPSQGVFDSNISQKKVTNALKRDFTMCRRLKLVYDHDIRLAYMPIKCNFRELRNIVGKRFPSAKAVLLKYKDSDGDWITITSTEELRLAEAAADAAIVSVKDNSSKTDQTNKLDTVVSEPALLKLQVVEVNNEQEPIIEDEEEDESLDSQALQDIDEIKKETFNNDLKEDDSHMEKVATAIQQASTEKRGGSSESAEDGKEIEIDEWLLDFAHLFRTHIGVDPDAHIDLHELGMEFCSEALEETVTSEEAQPLFESAACKFQEVAALAFFNWGNVHMCAARKRIPLDEGSDKDAFAERLLSVFEWAQSQYKLARMKYEQALNVKPDFYEGVLALVQECFENAKLRWSLAVASKVDLSTWDSSETIALFIEAEEKMKVAVELWEKLEERRLKEISSPPCKRTSGIKVEPCSSRDSGHELSEAETREQLRVMRFQINLFWGNILFEHSQVEYKLGSSSWKDLLDAAVEKFELAGASSADILVVLKNHAANSASPLDLKGSRVIVCGKEDKSKEEVEVAETNVEGVFAVDSVSKIDTTDGEGSGLGSQ</sequence>
<dbReference type="Pfam" id="PF00564">
    <property type="entry name" value="PB1"/>
    <property type="match status" value="1"/>
</dbReference>
<evidence type="ECO:0000256" key="3">
    <source>
        <dbReference type="PROSITE-ProRule" id="PRU00339"/>
    </source>
</evidence>
<feature type="region of interest" description="Disordered" evidence="4">
    <location>
        <begin position="1"/>
        <end position="57"/>
    </location>
</feature>
<dbReference type="EMBL" id="CM035433">
    <property type="protein sequence ID" value="KAH7293642.1"/>
    <property type="molecule type" value="Genomic_DNA"/>
</dbReference>
<evidence type="ECO:0000256" key="1">
    <source>
        <dbReference type="ARBA" id="ARBA00022737"/>
    </source>
</evidence>
<dbReference type="Proteomes" id="UP000825935">
    <property type="component" value="Chromosome 28"/>
</dbReference>
<proteinExistence type="predicted"/>
<comment type="caution">
    <text evidence="6">The sequence shown here is derived from an EMBL/GenBank/DDBJ whole genome shotgun (WGS) entry which is preliminary data.</text>
</comment>
<evidence type="ECO:0000313" key="7">
    <source>
        <dbReference type="Proteomes" id="UP000825935"/>
    </source>
</evidence>
<name>A0A8T2RDQ1_CERRI</name>
<accession>A0A8T2RDQ1</accession>
<dbReference type="InterPro" id="IPR053793">
    <property type="entry name" value="PB1-like"/>
</dbReference>
<protein>
    <recommendedName>
        <fullName evidence="5">PB1 domain-containing protein</fullName>
    </recommendedName>
</protein>
<keyword evidence="2 3" id="KW-0802">TPR repeat</keyword>
<gene>
    <name evidence="6" type="ORF">KP509_28G034700</name>
</gene>
<dbReference type="InterPro" id="IPR019734">
    <property type="entry name" value="TPR_rpt"/>
</dbReference>
<dbReference type="PROSITE" id="PS50005">
    <property type="entry name" value="TPR"/>
    <property type="match status" value="1"/>
</dbReference>
<dbReference type="PROSITE" id="PS51745">
    <property type="entry name" value="PB1"/>
    <property type="match status" value="1"/>
</dbReference>
<dbReference type="PANTHER" id="PTHR46183">
    <property type="entry name" value="PROTEIN CLMP1"/>
    <property type="match status" value="1"/>
</dbReference>
<dbReference type="AlphaFoldDB" id="A0A8T2RDQ1"/>
<evidence type="ECO:0000259" key="5">
    <source>
        <dbReference type="PROSITE" id="PS51745"/>
    </source>
</evidence>
<dbReference type="SMART" id="SM00666">
    <property type="entry name" value="PB1"/>
    <property type="match status" value="1"/>
</dbReference>
<dbReference type="EMBL" id="CM035433">
    <property type="protein sequence ID" value="KAH7293643.1"/>
    <property type="molecule type" value="Genomic_DNA"/>
</dbReference>
<dbReference type="InterPro" id="IPR044517">
    <property type="entry name" value="PHOX1-4"/>
</dbReference>
<dbReference type="OrthoDB" id="2942533at2759"/>
<dbReference type="PANTHER" id="PTHR46183:SF8">
    <property type="entry name" value="PROTEIN CLMP1"/>
    <property type="match status" value="1"/>
</dbReference>
<keyword evidence="1" id="KW-0677">Repeat</keyword>
<feature type="region of interest" description="Disordered" evidence="4">
    <location>
        <begin position="232"/>
        <end position="262"/>
    </location>
</feature>
<dbReference type="SUPFAM" id="SSF54277">
    <property type="entry name" value="CAD &amp; PB1 domains"/>
    <property type="match status" value="1"/>
</dbReference>
<feature type="compositionally biased region" description="Basic residues" evidence="4">
    <location>
        <begin position="1"/>
        <end position="12"/>
    </location>
</feature>
<feature type="domain" description="PB1" evidence="5">
    <location>
        <begin position="339"/>
        <end position="417"/>
    </location>
</feature>
<dbReference type="SMART" id="SM00028">
    <property type="entry name" value="TPR"/>
    <property type="match status" value="4"/>
</dbReference>
<evidence type="ECO:0000313" key="6">
    <source>
        <dbReference type="EMBL" id="KAH7293643.1"/>
    </source>
</evidence>
<evidence type="ECO:0000256" key="4">
    <source>
        <dbReference type="SAM" id="MobiDB-lite"/>
    </source>
</evidence>
<dbReference type="SUPFAM" id="SSF48452">
    <property type="entry name" value="TPR-like"/>
    <property type="match status" value="1"/>
</dbReference>
<keyword evidence="7" id="KW-1185">Reference proteome</keyword>
<dbReference type="OMA" id="KVATEMW"/>
<feature type="repeat" description="TPR" evidence="3">
    <location>
        <begin position="73"/>
        <end position="106"/>
    </location>
</feature>
<evidence type="ECO:0000256" key="2">
    <source>
        <dbReference type="ARBA" id="ARBA00022803"/>
    </source>
</evidence>
<dbReference type="InterPro" id="IPR000270">
    <property type="entry name" value="PB1_dom"/>
</dbReference>
<dbReference type="Gene3D" id="3.10.20.90">
    <property type="entry name" value="Phosphatidylinositol 3-kinase Catalytic Subunit, Chain A, domain 1"/>
    <property type="match status" value="1"/>
</dbReference>
<dbReference type="CDD" id="cd05992">
    <property type="entry name" value="PB1"/>
    <property type="match status" value="1"/>
</dbReference>
<reference evidence="6" key="1">
    <citation type="submission" date="2021-08" db="EMBL/GenBank/DDBJ databases">
        <title>WGS assembly of Ceratopteris richardii.</title>
        <authorList>
            <person name="Marchant D.B."/>
            <person name="Chen G."/>
            <person name="Jenkins J."/>
            <person name="Shu S."/>
            <person name="Leebens-Mack J."/>
            <person name="Grimwood J."/>
            <person name="Schmutz J."/>
            <person name="Soltis P."/>
            <person name="Soltis D."/>
            <person name="Chen Z.-H."/>
        </authorList>
    </citation>
    <scope>NUCLEOTIDE SEQUENCE</scope>
    <source>
        <strain evidence="6">Whitten #5841</strain>
        <tissue evidence="6">Leaf</tissue>
    </source>
</reference>
<dbReference type="Gene3D" id="1.25.40.10">
    <property type="entry name" value="Tetratricopeptide repeat domain"/>
    <property type="match status" value="1"/>
</dbReference>